<dbReference type="InterPro" id="IPR027417">
    <property type="entry name" value="P-loop_NTPase"/>
</dbReference>
<dbReference type="EMBL" id="UINC01215460">
    <property type="protein sequence ID" value="SVE41144.1"/>
    <property type="molecule type" value="Genomic_DNA"/>
</dbReference>
<dbReference type="Gene3D" id="3.40.50.300">
    <property type="entry name" value="P-loop containing nucleotide triphosphate hydrolases"/>
    <property type="match status" value="1"/>
</dbReference>
<feature type="non-terminal residue" evidence="1">
    <location>
        <position position="38"/>
    </location>
</feature>
<protein>
    <submittedName>
        <fullName evidence="1">Uncharacterized protein</fullName>
    </submittedName>
</protein>
<gene>
    <name evidence="1" type="ORF">METZ01_LOCUS493998</name>
</gene>
<organism evidence="1">
    <name type="scientific">marine metagenome</name>
    <dbReference type="NCBI Taxonomy" id="408172"/>
    <lineage>
        <taxon>unclassified sequences</taxon>
        <taxon>metagenomes</taxon>
        <taxon>ecological metagenomes</taxon>
    </lineage>
</organism>
<feature type="non-terminal residue" evidence="1">
    <location>
        <position position="1"/>
    </location>
</feature>
<sequence>VDVALQVKGVSLSYGDFTVLRDVTFEASHGQALVVMGG</sequence>
<dbReference type="SUPFAM" id="SSF52540">
    <property type="entry name" value="P-loop containing nucleoside triphosphate hydrolases"/>
    <property type="match status" value="1"/>
</dbReference>
<proteinExistence type="predicted"/>
<accession>A0A383D9Y3</accession>
<dbReference type="AlphaFoldDB" id="A0A383D9Y3"/>
<evidence type="ECO:0000313" key="1">
    <source>
        <dbReference type="EMBL" id="SVE41144.1"/>
    </source>
</evidence>
<name>A0A383D9Y3_9ZZZZ</name>
<reference evidence="1" key="1">
    <citation type="submission" date="2018-05" db="EMBL/GenBank/DDBJ databases">
        <authorList>
            <person name="Lanie J.A."/>
            <person name="Ng W.-L."/>
            <person name="Kazmierczak K.M."/>
            <person name="Andrzejewski T.M."/>
            <person name="Davidsen T.M."/>
            <person name="Wayne K.J."/>
            <person name="Tettelin H."/>
            <person name="Glass J.I."/>
            <person name="Rusch D."/>
            <person name="Podicherti R."/>
            <person name="Tsui H.-C.T."/>
            <person name="Winkler M.E."/>
        </authorList>
    </citation>
    <scope>NUCLEOTIDE SEQUENCE</scope>
</reference>